<feature type="active site" description="Tele-UMP-histidine intermediate" evidence="7">
    <location>
        <position position="159"/>
    </location>
</feature>
<dbReference type="PANTHER" id="PTHR11943">
    <property type="entry name" value="GALACTOSE-1-PHOSPHATE URIDYLYLTRANSFERASE"/>
    <property type="match status" value="1"/>
</dbReference>
<dbReference type="PIRSF" id="PIRSF000808">
    <property type="entry name" value="GalT"/>
    <property type="match status" value="1"/>
</dbReference>
<keyword evidence="5 8" id="KW-0862">Zinc</keyword>
<dbReference type="Pfam" id="PF02744">
    <property type="entry name" value="GalP_UDP_tr_C"/>
    <property type="match status" value="1"/>
</dbReference>
<dbReference type="SUPFAM" id="SSF54197">
    <property type="entry name" value="HIT-like"/>
    <property type="match status" value="2"/>
</dbReference>
<dbReference type="UniPathway" id="UPA00214"/>
<dbReference type="GO" id="GO:0005737">
    <property type="term" value="C:cytoplasm"/>
    <property type="evidence" value="ECO:0007669"/>
    <property type="project" value="TreeGrafter"/>
</dbReference>
<feature type="domain" description="Galactose-1-phosphate uridyl transferase C-terminal" evidence="10">
    <location>
        <begin position="178"/>
        <end position="344"/>
    </location>
</feature>
<feature type="binding site" evidence="8">
    <location>
        <position position="47"/>
    </location>
    <ligand>
        <name>Zn(2+)</name>
        <dbReference type="ChEBI" id="CHEBI:29105"/>
    </ligand>
</feature>
<dbReference type="GeneID" id="41328442"/>
<evidence type="ECO:0000313" key="12">
    <source>
        <dbReference type="Proteomes" id="UP000321408"/>
    </source>
</evidence>
<evidence type="ECO:0000256" key="8">
    <source>
        <dbReference type="PIRSR" id="PIRSR000808-3"/>
    </source>
</evidence>
<evidence type="ECO:0000256" key="2">
    <source>
        <dbReference type="ARBA" id="ARBA00022679"/>
    </source>
</evidence>
<dbReference type="InterPro" id="IPR005849">
    <property type="entry name" value="GalP_Utransf_N"/>
</dbReference>
<dbReference type="GO" id="GO:0033499">
    <property type="term" value="P:galactose catabolic process via UDP-galactose, Leloir pathway"/>
    <property type="evidence" value="ECO:0007669"/>
    <property type="project" value="TreeGrafter"/>
</dbReference>
<dbReference type="OrthoDB" id="7650at2157"/>
<evidence type="ECO:0000259" key="9">
    <source>
        <dbReference type="Pfam" id="PF01087"/>
    </source>
</evidence>
<proteinExistence type="inferred from homology"/>
<gene>
    <name evidence="11" type="primary">galT</name>
    <name evidence="11" type="ORF">DSAG12_00439</name>
</gene>
<feature type="domain" description="Galactose-1-phosphate uridyl transferase N-terminal" evidence="9">
    <location>
        <begin position="6"/>
        <end position="169"/>
    </location>
</feature>
<comment type="cofactor">
    <cofactor evidence="8">
        <name>Zn(2+)</name>
        <dbReference type="ChEBI" id="CHEBI:29105"/>
    </cofactor>
    <text evidence="8">Binds 1 zinc ion per subunit.</text>
</comment>
<organism evidence="11 12">
    <name type="scientific">Promethearchaeum syntrophicum</name>
    <dbReference type="NCBI Taxonomy" id="2594042"/>
    <lineage>
        <taxon>Archaea</taxon>
        <taxon>Promethearchaeati</taxon>
        <taxon>Promethearchaeota</taxon>
        <taxon>Promethearchaeia</taxon>
        <taxon>Promethearchaeales</taxon>
        <taxon>Promethearchaeaceae</taxon>
        <taxon>Promethearchaeum</taxon>
    </lineage>
</organism>
<feature type="binding site" evidence="8">
    <location>
        <position position="106"/>
    </location>
    <ligand>
        <name>Zn(2+)</name>
        <dbReference type="ChEBI" id="CHEBI:29105"/>
    </ligand>
</feature>
<dbReference type="RefSeq" id="WP_147661575.1">
    <property type="nucleotide sequence ID" value="NZ_CP042905.2"/>
</dbReference>
<dbReference type="GO" id="GO:0008270">
    <property type="term" value="F:zinc ion binding"/>
    <property type="evidence" value="ECO:0007669"/>
    <property type="project" value="InterPro"/>
</dbReference>
<sequence>MLDEKSDKSQYRWDPFQKEWIIYAPKRNLRPFQGKNFKKEPKKTWTCPFCPDAPEGSGKWVVKQLPNRFASLDETKHFSIEKIMGSFKKTAPNYGKCEVILYSQDHDASFGTLEHQNIIALIKMWQERFAAIKNMKDMKYIFIMENRGKEIGNSMTHPHGQIFSFPFIPPKIEKEYLAFKQYNKEKNSCILCDILKEEQNEKNELKNGGNSRIVCENDDFLAIIPYYAHWAFEIHIISKRHFRSLIEITETEIESLAQIMKKIVQKYDALHGDGNIMPYVMAMHNSPVNTKENSENLFHFHIEYYTPFRGKEKLKFLAGVELGTGTMICDALPELNAKIMRELST</sequence>
<keyword evidence="3 11" id="KW-0548">Nucleotidyltransferase</keyword>
<keyword evidence="4 8" id="KW-0479">Metal-binding</keyword>
<evidence type="ECO:0000256" key="3">
    <source>
        <dbReference type="ARBA" id="ARBA00022695"/>
    </source>
</evidence>
<protein>
    <submittedName>
        <fullName evidence="11">Galactose-1-phosphate uridylyltransferase</fullName>
        <ecNumber evidence="11">2.7.7.12</ecNumber>
    </submittedName>
</protein>
<dbReference type="KEGG" id="psyt:DSAG12_00439"/>
<dbReference type="GO" id="GO:0008108">
    <property type="term" value="F:UDP-glucose:hexose-1-phosphate uridylyltransferase activity"/>
    <property type="evidence" value="ECO:0007669"/>
    <property type="project" value="InterPro"/>
</dbReference>
<feature type="binding site" evidence="8">
    <location>
        <position position="157"/>
    </location>
    <ligand>
        <name>Zn(2+)</name>
        <dbReference type="ChEBI" id="CHEBI:29105"/>
    </ligand>
</feature>
<dbReference type="NCBIfam" id="TIGR00209">
    <property type="entry name" value="galT_1"/>
    <property type="match status" value="1"/>
</dbReference>
<comment type="similarity">
    <text evidence="1">Belongs to the galactose-1-phosphate uridylyltransferase type 1 family.</text>
</comment>
<keyword evidence="2 11" id="KW-0808">Transferase</keyword>
<dbReference type="InterPro" id="IPR001937">
    <property type="entry name" value="GalP_UDPtransf1"/>
</dbReference>
<evidence type="ECO:0000256" key="1">
    <source>
        <dbReference type="ARBA" id="ARBA00010951"/>
    </source>
</evidence>
<dbReference type="InterPro" id="IPR036265">
    <property type="entry name" value="HIT-like_sf"/>
</dbReference>
<keyword evidence="12" id="KW-1185">Reference proteome</keyword>
<reference evidence="11 12" key="2">
    <citation type="journal article" date="2024" name="Int. J. Syst. Evol. Microbiol.">
        <title>Promethearchaeum syntrophicum gen. nov., sp. nov., an anaerobic, obligately syntrophic archaeon, the first isolate of the lineage 'Asgard' archaea, and proposal of the new archaeal phylum Promethearchaeota phyl. nov. and kingdom Promethearchaeati regn. nov.</title>
        <authorList>
            <person name="Imachi H."/>
            <person name="Nobu M.K."/>
            <person name="Kato S."/>
            <person name="Takaki Y."/>
            <person name="Miyazaki M."/>
            <person name="Miyata M."/>
            <person name="Ogawara M."/>
            <person name="Saito Y."/>
            <person name="Sakai S."/>
            <person name="Tahara Y.O."/>
            <person name="Takano Y."/>
            <person name="Tasumi E."/>
            <person name="Uematsu K."/>
            <person name="Yoshimura T."/>
            <person name="Itoh T."/>
            <person name="Ohkuma M."/>
            <person name="Takai K."/>
        </authorList>
    </citation>
    <scope>NUCLEOTIDE SEQUENCE [LARGE SCALE GENOMIC DNA]</scope>
    <source>
        <strain evidence="11 12">MK-D1</strain>
    </source>
</reference>
<dbReference type="Gene3D" id="3.30.428.10">
    <property type="entry name" value="HIT-like"/>
    <property type="match status" value="2"/>
</dbReference>
<reference evidence="11 12" key="1">
    <citation type="journal article" date="2020" name="Nature">
        <title>Isolation of an archaeon at the prokaryote-eukaryote interface.</title>
        <authorList>
            <person name="Imachi H."/>
            <person name="Nobu M.K."/>
            <person name="Nakahara N."/>
            <person name="Morono Y."/>
            <person name="Ogawara M."/>
            <person name="Takaki Y."/>
            <person name="Takano Y."/>
            <person name="Uematsu K."/>
            <person name="Ikuta T."/>
            <person name="Ito M."/>
            <person name="Matsui Y."/>
            <person name="Miyazaki M."/>
            <person name="Murata K."/>
            <person name="Saito Y."/>
            <person name="Sakai S."/>
            <person name="Song C."/>
            <person name="Tasumi E."/>
            <person name="Yamanaka Y."/>
            <person name="Yamaguchi T."/>
            <person name="Kamagata Y."/>
            <person name="Tamaki H."/>
            <person name="Takai K."/>
        </authorList>
    </citation>
    <scope>NUCLEOTIDE SEQUENCE [LARGE SCALE GENOMIC DNA]</scope>
    <source>
        <strain evidence="11 12">MK-D1</strain>
    </source>
</reference>
<evidence type="ECO:0000313" key="11">
    <source>
        <dbReference type="EMBL" id="QEE14626.1"/>
    </source>
</evidence>
<dbReference type="PANTHER" id="PTHR11943:SF1">
    <property type="entry name" value="GALACTOSE-1-PHOSPHATE URIDYLYLTRANSFERASE"/>
    <property type="match status" value="1"/>
</dbReference>
<name>A0A5B9D6M5_9ARCH</name>
<dbReference type="EC" id="2.7.7.12" evidence="11"/>
<evidence type="ECO:0000256" key="5">
    <source>
        <dbReference type="ARBA" id="ARBA00022833"/>
    </source>
</evidence>
<feature type="binding site" evidence="8">
    <location>
        <position position="50"/>
    </location>
    <ligand>
        <name>Zn(2+)</name>
        <dbReference type="ChEBI" id="CHEBI:29105"/>
    </ligand>
</feature>
<keyword evidence="6" id="KW-0119">Carbohydrate metabolism</keyword>
<evidence type="ECO:0000256" key="4">
    <source>
        <dbReference type="ARBA" id="ARBA00022723"/>
    </source>
</evidence>
<accession>A0A5B9D6M5</accession>
<dbReference type="AlphaFoldDB" id="A0A5B9D6M5"/>
<dbReference type="Pfam" id="PF01087">
    <property type="entry name" value="GalP_UDP_transf"/>
    <property type="match status" value="1"/>
</dbReference>
<evidence type="ECO:0000259" key="10">
    <source>
        <dbReference type="Pfam" id="PF02744"/>
    </source>
</evidence>
<dbReference type="Proteomes" id="UP000321408">
    <property type="component" value="Chromosome"/>
</dbReference>
<dbReference type="EMBL" id="CP042905">
    <property type="protein sequence ID" value="QEE14626.1"/>
    <property type="molecule type" value="Genomic_DNA"/>
</dbReference>
<evidence type="ECO:0000256" key="6">
    <source>
        <dbReference type="ARBA" id="ARBA00023277"/>
    </source>
</evidence>
<dbReference type="InterPro" id="IPR005850">
    <property type="entry name" value="GalP_Utransf_C"/>
</dbReference>
<evidence type="ECO:0000256" key="7">
    <source>
        <dbReference type="PIRSR" id="PIRSR000808-1"/>
    </source>
</evidence>